<comment type="subcellular location">
    <subcellularLocation>
        <location evidence="1">Nucleus</location>
    </subcellularLocation>
</comment>
<keyword evidence="3" id="KW-0238">DNA-binding</keyword>
<evidence type="ECO:0000256" key="2">
    <source>
        <dbReference type="ARBA" id="ARBA00023015"/>
    </source>
</evidence>
<sequence>MTSTQISERPSMDMESCVPPGFRFHPTEEELVGYYLKRKINSLKIDLDVIVEIDLYKIEPWDIQDRCKLGYEEQNEWYFFSHKDKKYPTGTRTNRATAAGFWKATGRDKAVMSKNRIIGMRKTLVFYKGRAPNGRKTDWIMHEYRHQTSEHGPPQEEGWVVCRAFRKPTPSQRPGFEPWCNSSQQQQQQHYFRDQSYARPLTIADILNETQVLHPAEGSSFSSFPFSTEQQEFLPNQTTATIMDKQLIELPQLDSPTASLSAASLAIKECNQLQQHHNNGLIANEEYCSGERCNNNNNNSGQGAAGIDWKSLDNLFASQMTESSAYFSHPNMPLMMPHSHELQPQNQATHILGCFPDSS</sequence>
<protein>
    <recommendedName>
        <fullName evidence="6">NAC domain-containing protein</fullName>
    </recommendedName>
</protein>
<dbReference type="PANTHER" id="PTHR31744:SF211">
    <property type="entry name" value="OS04G0691300 PROTEIN"/>
    <property type="match status" value="1"/>
</dbReference>
<dbReference type="InterPro" id="IPR036093">
    <property type="entry name" value="NAC_dom_sf"/>
</dbReference>
<dbReference type="PANTHER" id="PTHR31744">
    <property type="entry name" value="PROTEIN CUP-SHAPED COTYLEDON 2-RELATED"/>
    <property type="match status" value="1"/>
</dbReference>
<evidence type="ECO:0000259" key="6">
    <source>
        <dbReference type="PROSITE" id="PS51005"/>
    </source>
</evidence>
<evidence type="ECO:0000256" key="4">
    <source>
        <dbReference type="ARBA" id="ARBA00023163"/>
    </source>
</evidence>
<dbReference type="GO" id="GO:0006355">
    <property type="term" value="P:regulation of DNA-templated transcription"/>
    <property type="evidence" value="ECO:0007669"/>
    <property type="project" value="InterPro"/>
</dbReference>
<comment type="caution">
    <text evidence="7">The sequence shown here is derived from an EMBL/GenBank/DDBJ whole genome shotgun (WGS) entry which is preliminary data.</text>
</comment>
<evidence type="ECO:0000256" key="1">
    <source>
        <dbReference type="ARBA" id="ARBA00004123"/>
    </source>
</evidence>
<keyword evidence="5" id="KW-0539">Nucleus</keyword>
<keyword evidence="8" id="KW-1185">Reference proteome</keyword>
<dbReference type="GO" id="GO:0003677">
    <property type="term" value="F:DNA binding"/>
    <property type="evidence" value="ECO:0007669"/>
    <property type="project" value="UniProtKB-KW"/>
</dbReference>
<name>A0AAN9FAE9_CROPI</name>
<dbReference type="EMBL" id="JAYWIO010000004">
    <property type="protein sequence ID" value="KAK7270375.1"/>
    <property type="molecule type" value="Genomic_DNA"/>
</dbReference>
<feature type="domain" description="NAC" evidence="6">
    <location>
        <begin position="18"/>
        <end position="167"/>
    </location>
</feature>
<dbReference type="InterPro" id="IPR003441">
    <property type="entry name" value="NAC-dom"/>
</dbReference>
<dbReference type="SUPFAM" id="SSF101941">
    <property type="entry name" value="NAC domain"/>
    <property type="match status" value="1"/>
</dbReference>
<dbReference type="FunFam" id="2.170.150.80:FF:000003">
    <property type="entry name" value="NAC domain-containing protein"/>
    <property type="match status" value="1"/>
</dbReference>
<evidence type="ECO:0000256" key="5">
    <source>
        <dbReference type="ARBA" id="ARBA00023242"/>
    </source>
</evidence>
<dbReference type="Pfam" id="PF02365">
    <property type="entry name" value="NAM"/>
    <property type="match status" value="1"/>
</dbReference>
<evidence type="ECO:0000313" key="8">
    <source>
        <dbReference type="Proteomes" id="UP001372338"/>
    </source>
</evidence>
<dbReference type="AlphaFoldDB" id="A0AAN9FAE9"/>
<dbReference type="GO" id="GO:0005634">
    <property type="term" value="C:nucleus"/>
    <property type="evidence" value="ECO:0007669"/>
    <property type="project" value="UniProtKB-SubCell"/>
</dbReference>
<proteinExistence type="predicted"/>
<keyword evidence="4" id="KW-0804">Transcription</keyword>
<dbReference type="Gene3D" id="2.170.150.80">
    <property type="entry name" value="NAC domain"/>
    <property type="match status" value="1"/>
</dbReference>
<accession>A0AAN9FAE9</accession>
<dbReference type="PROSITE" id="PS51005">
    <property type="entry name" value="NAC"/>
    <property type="match status" value="1"/>
</dbReference>
<dbReference type="Proteomes" id="UP001372338">
    <property type="component" value="Unassembled WGS sequence"/>
</dbReference>
<gene>
    <name evidence="7" type="ORF">RIF29_23464</name>
</gene>
<evidence type="ECO:0000256" key="3">
    <source>
        <dbReference type="ARBA" id="ARBA00023125"/>
    </source>
</evidence>
<keyword evidence="2" id="KW-0805">Transcription regulation</keyword>
<evidence type="ECO:0000313" key="7">
    <source>
        <dbReference type="EMBL" id="KAK7270375.1"/>
    </source>
</evidence>
<reference evidence="7 8" key="1">
    <citation type="submission" date="2024-01" db="EMBL/GenBank/DDBJ databases">
        <title>The genomes of 5 underutilized Papilionoideae crops provide insights into root nodulation and disease resistanc.</title>
        <authorList>
            <person name="Yuan L."/>
        </authorList>
    </citation>
    <scope>NUCLEOTIDE SEQUENCE [LARGE SCALE GENOMIC DNA]</scope>
    <source>
        <strain evidence="7">ZHUSHIDOU_FW_LH</strain>
        <tissue evidence="7">Leaf</tissue>
    </source>
</reference>
<organism evidence="7 8">
    <name type="scientific">Crotalaria pallida</name>
    <name type="common">Smooth rattlebox</name>
    <name type="synonym">Crotalaria striata</name>
    <dbReference type="NCBI Taxonomy" id="3830"/>
    <lineage>
        <taxon>Eukaryota</taxon>
        <taxon>Viridiplantae</taxon>
        <taxon>Streptophyta</taxon>
        <taxon>Embryophyta</taxon>
        <taxon>Tracheophyta</taxon>
        <taxon>Spermatophyta</taxon>
        <taxon>Magnoliopsida</taxon>
        <taxon>eudicotyledons</taxon>
        <taxon>Gunneridae</taxon>
        <taxon>Pentapetalae</taxon>
        <taxon>rosids</taxon>
        <taxon>fabids</taxon>
        <taxon>Fabales</taxon>
        <taxon>Fabaceae</taxon>
        <taxon>Papilionoideae</taxon>
        <taxon>50 kb inversion clade</taxon>
        <taxon>genistoids sensu lato</taxon>
        <taxon>core genistoids</taxon>
        <taxon>Crotalarieae</taxon>
        <taxon>Crotalaria</taxon>
    </lineage>
</organism>